<evidence type="ECO:0000256" key="5">
    <source>
        <dbReference type="ARBA" id="ARBA00023054"/>
    </source>
</evidence>
<evidence type="ECO:0000256" key="7">
    <source>
        <dbReference type="SAM" id="MobiDB-lite"/>
    </source>
</evidence>
<evidence type="ECO:0000256" key="3">
    <source>
        <dbReference type="ARBA" id="ARBA00022701"/>
    </source>
</evidence>
<dbReference type="Proteomes" id="UP000007879">
    <property type="component" value="Unassembled WGS sequence"/>
</dbReference>
<evidence type="ECO:0000256" key="2">
    <source>
        <dbReference type="ARBA" id="ARBA00022490"/>
    </source>
</evidence>
<feature type="region of interest" description="Disordered" evidence="7">
    <location>
        <begin position="186"/>
        <end position="208"/>
    </location>
</feature>
<dbReference type="PANTHER" id="PTHR18916">
    <property type="entry name" value="DYNACTIN 1-RELATED MICROTUBULE-BINDING"/>
    <property type="match status" value="1"/>
</dbReference>
<proteinExistence type="predicted"/>
<organism evidence="9 10">
    <name type="scientific">Amphimedon queenslandica</name>
    <name type="common">Sponge</name>
    <dbReference type="NCBI Taxonomy" id="400682"/>
    <lineage>
        <taxon>Eukaryota</taxon>
        <taxon>Metazoa</taxon>
        <taxon>Porifera</taxon>
        <taxon>Demospongiae</taxon>
        <taxon>Heteroscleromorpha</taxon>
        <taxon>Haplosclerida</taxon>
        <taxon>Niphatidae</taxon>
        <taxon>Amphimedon</taxon>
    </lineage>
</organism>
<keyword evidence="3" id="KW-0493">Microtubule</keyword>
<keyword evidence="10" id="KW-1185">Reference proteome</keyword>
<feature type="compositionally biased region" description="Polar residues" evidence="7">
    <location>
        <begin position="278"/>
        <end position="301"/>
    </location>
</feature>
<keyword evidence="4" id="KW-0243">Dynein</keyword>
<reference evidence="9" key="2">
    <citation type="submission" date="2024-06" db="UniProtKB">
        <authorList>
            <consortium name="EnsemblMetazoa"/>
        </authorList>
    </citation>
    <scope>IDENTIFICATION</scope>
</reference>
<dbReference type="GO" id="GO:0030286">
    <property type="term" value="C:dynein complex"/>
    <property type="evidence" value="ECO:0007669"/>
    <property type="project" value="UniProtKB-KW"/>
</dbReference>
<dbReference type="InterPro" id="IPR000938">
    <property type="entry name" value="CAP-Gly_domain"/>
</dbReference>
<evidence type="ECO:0000313" key="10">
    <source>
        <dbReference type="Proteomes" id="UP000007879"/>
    </source>
</evidence>
<dbReference type="AlphaFoldDB" id="A0AAN0J3V1"/>
<dbReference type="GeneID" id="105312581"/>
<dbReference type="GO" id="GO:0005874">
    <property type="term" value="C:microtubule"/>
    <property type="evidence" value="ECO:0007669"/>
    <property type="project" value="UniProtKB-KW"/>
</dbReference>
<dbReference type="SMART" id="SM01052">
    <property type="entry name" value="CAP_GLY"/>
    <property type="match status" value="1"/>
</dbReference>
<dbReference type="SUPFAM" id="SSF74924">
    <property type="entry name" value="Cap-Gly domain"/>
    <property type="match status" value="1"/>
</dbReference>
<feature type="compositionally biased region" description="Polar residues" evidence="7">
    <location>
        <begin position="196"/>
        <end position="208"/>
    </location>
</feature>
<dbReference type="PROSITE" id="PS50245">
    <property type="entry name" value="CAP_GLY_2"/>
    <property type="match status" value="1"/>
</dbReference>
<keyword evidence="5" id="KW-0175">Coiled coil</keyword>
<evidence type="ECO:0000256" key="6">
    <source>
        <dbReference type="ARBA" id="ARBA00023212"/>
    </source>
</evidence>
<sequence>MNSRKGRSAFLETLIKGVDIERSRLTPPIFSGQPRLCLLRMLSRDALDNKIAISEYKMTSYAREFDLSTSSCHPQNADPYCKCTSCREVSKAISQLTDPKKDYSCPSDVRLGARVLVRGRYAGSIRYVGDLDSNFVNSKIYIGVKLDDPVGKHDGLHHGKRFFKCPPRHGIFVPLEQIHVTVPVGKGSGLHKSRKQNSSQKPTSLSNDQVSVIPLVGSQPSTSIITNSTERAHTVSGARLRQRSSSTIEANTSNLFIVKPVRPKTAGKNLKRDGATAPSPSILTPLSSELMHSSYQSSSNYEGDEEKDEDSAESSSLPSLTRLTKCEQSALKLPRPPANEMNTDEWKKNIEAIKANPTTPKLYLTRPPSTADRECFALEGKKRTDERDFISRANNLQLKSSYTSRLLSGLPKYEMVVPFLPEDQTSGDVEQFSYWLKKWGGGIKGWKMATTLQKLKDAKRQGDTEIQWQEKIDDLESDEEFSKQVKHIKKLQSELCELRAHRDKYEKELRLKTFTLSSHGNAMTMEKMQESVLDYQKKALEEEEVCEKLVDVIRAHKMASLIDSVTLNWLT</sequence>
<evidence type="ECO:0000256" key="4">
    <source>
        <dbReference type="ARBA" id="ARBA00023017"/>
    </source>
</evidence>
<reference evidence="10" key="1">
    <citation type="journal article" date="2010" name="Nature">
        <title>The Amphimedon queenslandica genome and the evolution of animal complexity.</title>
        <authorList>
            <person name="Srivastava M."/>
            <person name="Simakov O."/>
            <person name="Chapman J."/>
            <person name="Fahey B."/>
            <person name="Gauthier M.E."/>
            <person name="Mitros T."/>
            <person name="Richards G.S."/>
            <person name="Conaco C."/>
            <person name="Dacre M."/>
            <person name="Hellsten U."/>
            <person name="Larroux C."/>
            <person name="Putnam N.H."/>
            <person name="Stanke M."/>
            <person name="Adamska M."/>
            <person name="Darling A."/>
            <person name="Degnan S.M."/>
            <person name="Oakley T.H."/>
            <person name="Plachetzki D.C."/>
            <person name="Zhai Y."/>
            <person name="Adamski M."/>
            <person name="Calcino A."/>
            <person name="Cummins S.F."/>
            <person name="Goodstein D.M."/>
            <person name="Harris C."/>
            <person name="Jackson D.J."/>
            <person name="Leys S.P."/>
            <person name="Shu S."/>
            <person name="Woodcroft B.J."/>
            <person name="Vervoort M."/>
            <person name="Kosik K.S."/>
            <person name="Manning G."/>
            <person name="Degnan B.M."/>
            <person name="Rokhsar D.S."/>
        </authorList>
    </citation>
    <scope>NUCLEOTIDE SEQUENCE [LARGE SCALE GENOMIC DNA]</scope>
</reference>
<feature type="domain" description="CAP-Gly" evidence="8">
    <location>
        <begin position="140"/>
        <end position="174"/>
    </location>
</feature>
<keyword evidence="6" id="KW-0206">Cytoskeleton</keyword>
<evidence type="ECO:0000313" key="9">
    <source>
        <dbReference type="EnsemblMetazoa" id="XP_019851417.1"/>
    </source>
</evidence>
<dbReference type="KEGG" id="aqu:105312581"/>
<comment type="subcellular location">
    <subcellularLocation>
        <location evidence="1">Cytoplasm</location>
        <location evidence="1">Cytoskeleton</location>
        <location evidence="1">Spindle</location>
    </subcellularLocation>
</comment>
<feature type="compositionally biased region" description="Acidic residues" evidence="7">
    <location>
        <begin position="302"/>
        <end position="312"/>
    </location>
</feature>
<feature type="region of interest" description="Disordered" evidence="7">
    <location>
        <begin position="226"/>
        <end position="246"/>
    </location>
</feature>
<dbReference type="Pfam" id="PF01302">
    <property type="entry name" value="CAP_GLY"/>
    <property type="match status" value="1"/>
</dbReference>
<keyword evidence="2" id="KW-0963">Cytoplasm</keyword>
<dbReference type="InterPro" id="IPR036859">
    <property type="entry name" value="CAP-Gly_dom_sf"/>
</dbReference>
<dbReference type="PANTHER" id="PTHR18916:SF6">
    <property type="entry name" value="DYNACTIN SUBUNIT 1"/>
    <property type="match status" value="1"/>
</dbReference>
<dbReference type="EnsemblMetazoa" id="XM_019995858.1">
    <property type="protein sequence ID" value="XP_019851417.1"/>
    <property type="gene ID" value="LOC105312581"/>
</dbReference>
<name>A0AAN0J3V1_AMPQE</name>
<dbReference type="GO" id="GO:0005819">
    <property type="term" value="C:spindle"/>
    <property type="evidence" value="ECO:0007669"/>
    <property type="project" value="UniProtKB-SubCell"/>
</dbReference>
<dbReference type="Gene3D" id="2.30.30.190">
    <property type="entry name" value="CAP Gly-rich-like domain"/>
    <property type="match status" value="1"/>
</dbReference>
<evidence type="ECO:0000259" key="8">
    <source>
        <dbReference type="PROSITE" id="PS50245"/>
    </source>
</evidence>
<feature type="region of interest" description="Disordered" evidence="7">
    <location>
        <begin position="266"/>
        <end position="323"/>
    </location>
</feature>
<evidence type="ECO:0000256" key="1">
    <source>
        <dbReference type="ARBA" id="ARBA00004186"/>
    </source>
</evidence>
<dbReference type="RefSeq" id="XP_019851417.1">
    <property type="nucleotide sequence ID" value="XM_019995858.1"/>
</dbReference>
<accession>A0AAN0J3V1</accession>
<protein>
    <recommendedName>
        <fullName evidence="8">CAP-Gly domain-containing protein</fullName>
    </recommendedName>
</protein>